<gene>
    <name evidence="1" type="ORF">HK100_005253</name>
</gene>
<accession>A0AAD5SU10</accession>
<dbReference type="EMBL" id="JADGJH010002475">
    <property type="protein sequence ID" value="KAJ3097793.1"/>
    <property type="molecule type" value="Genomic_DNA"/>
</dbReference>
<reference evidence="1" key="1">
    <citation type="submission" date="2020-05" db="EMBL/GenBank/DDBJ databases">
        <title>Phylogenomic resolution of chytrid fungi.</title>
        <authorList>
            <person name="Stajich J.E."/>
            <person name="Amses K."/>
            <person name="Simmons R."/>
            <person name="Seto K."/>
            <person name="Myers J."/>
            <person name="Bonds A."/>
            <person name="Quandt C.A."/>
            <person name="Barry K."/>
            <person name="Liu P."/>
            <person name="Grigoriev I."/>
            <person name="Longcore J.E."/>
            <person name="James T.Y."/>
        </authorList>
    </citation>
    <scope>NUCLEOTIDE SEQUENCE</scope>
    <source>
        <strain evidence="1">JEL0513</strain>
    </source>
</reference>
<evidence type="ECO:0000313" key="1">
    <source>
        <dbReference type="EMBL" id="KAJ3097793.1"/>
    </source>
</evidence>
<proteinExistence type="predicted"/>
<protein>
    <submittedName>
        <fullName evidence="1">Uncharacterized protein</fullName>
    </submittedName>
</protein>
<sequence>MNTSCSSKGKEPAPVTEFEMSHTVRKDINAFIAILQLKKEKDMCSNLKNLLKRWNLTGDICPTIEGCFINCEFNTMEVLCGAAHPEGIELQPPFEHITEGNASTAKIIGFDAIRNSSSANIQMMIEDKYIAKDASFTKMIPITQYHNN</sequence>
<dbReference type="Proteomes" id="UP001211907">
    <property type="component" value="Unassembled WGS sequence"/>
</dbReference>
<organism evidence="1 2">
    <name type="scientific">Physocladia obscura</name>
    <dbReference type="NCBI Taxonomy" id="109957"/>
    <lineage>
        <taxon>Eukaryota</taxon>
        <taxon>Fungi</taxon>
        <taxon>Fungi incertae sedis</taxon>
        <taxon>Chytridiomycota</taxon>
        <taxon>Chytridiomycota incertae sedis</taxon>
        <taxon>Chytridiomycetes</taxon>
        <taxon>Chytridiales</taxon>
        <taxon>Chytriomycetaceae</taxon>
        <taxon>Physocladia</taxon>
    </lineage>
</organism>
<name>A0AAD5SU10_9FUNG</name>
<comment type="caution">
    <text evidence="1">The sequence shown here is derived from an EMBL/GenBank/DDBJ whole genome shotgun (WGS) entry which is preliminary data.</text>
</comment>
<evidence type="ECO:0000313" key="2">
    <source>
        <dbReference type="Proteomes" id="UP001211907"/>
    </source>
</evidence>
<keyword evidence="2" id="KW-1185">Reference proteome</keyword>
<dbReference type="AlphaFoldDB" id="A0AAD5SU10"/>